<sequence>MRSWTTHELREIFSGDEIDRIAFRIQRSKAAIYAMRSAVSKGTVKVPDGIVNSVTKTR</sequence>
<evidence type="ECO:0000313" key="1">
    <source>
        <dbReference type="EMBL" id="CAB4138970.1"/>
    </source>
</evidence>
<name>A0A6J5M1U2_9CAUD</name>
<accession>A0A6J5M1U2</accession>
<organism evidence="1">
    <name type="scientific">uncultured Caudovirales phage</name>
    <dbReference type="NCBI Taxonomy" id="2100421"/>
    <lineage>
        <taxon>Viruses</taxon>
        <taxon>Duplodnaviria</taxon>
        <taxon>Heunggongvirae</taxon>
        <taxon>Uroviricota</taxon>
        <taxon>Caudoviricetes</taxon>
        <taxon>Peduoviridae</taxon>
        <taxon>Maltschvirus</taxon>
        <taxon>Maltschvirus maltsch</taxon>
    </lineage>
</organism>
<dbReference type="EMBL" id="LR796362">
    <property type="protein sequence ID" value="CAB4138970.1"/>
    <property type="molecule type" value="Genomic_DNA"/>
</dbReference>
<proteinExistence type="predicted"/>
<protein>
    <submittedName>
        <fullName evidence="1">Uncharacterized protein</fullName>
    </submittedName>
</protein>
<gene>
    <name evidence="1" type="ORF">UFOVP350_32</name>
</gene>
<reference evidence="1" key="1">
    <citation type="submission" date="2020-04" db="EMBL/GenBank/DDBJ databases">
        <authorList>
            <person name="Chiriac C."/>
            <person name="Salcher M."/>
            <person name="Ghai R."/>
            <person name="Kavagutti S V."/>
        </authorList>
    </citation>
    <scope>NUCLEOTIDE SEQUENCE</scope>
</reference>